<keyword evidence="4" id="KW-0804">Transcription</keyword>
<keyword evidence="2" id="KW-0805">Transcription regulation</keyword>
<dbReference type="RefSeq" id="WP_273748597.1">
    <property type="nucleotide sequence ID" value="NZ_JAQSJE010000001.1"/>
</dbReference>
<dbReference type="Proteomes" id="UP001221909">
    <property type="component" value="Unassembled WGS sequence"/>
</dbReference>
<keyword evidence="7" id="KW-1185">Reference proteome</keyword>
<proteinExistence type="inferred from homology"/>
<dbReference type="PRINTS" id="PR00039">
    <property type="entry name" value="HTHLYSR"/>
</dbReference>
<evidence type="ECO:0000313" key="7">
    <source>
        <dbReference type="Proteomes" id="UP001221909"/>
    </source>
</evidence>
<comment type="similarity">
    <text evidence="1">Belongs to the LysR transcriptional regulatory family.</text>
</comment>
<dbReference type="InterPro" id="IPR000847">
    <property type="entry name" value="LysR_HTH_N"/>
</dbReference>
<evidence type="ECO:0000256" key="4">
    <source>
        <dbReference type="ARBA" id="ARBA00023163"/>
    </source>
</evidence>
<accession>A0ABT5MLC5</accession>
<dbReference type="Pfam" id="PF03466">
    <property type="entry name" value="LysR_substrate"/>
    <property type="match status" value="1"/>
</dbReference>
<dbReference type="EMBL" id="JAQSJE010000001">
    <property type="protein sequence ID" value="MDD0822920.1"/>
    <property type="molecule type" value="Genomic_DNA"/>
</dbReference>
<evidence type="ECO:0000256" key="1">
    <source>
        <dbReference type="ARBA" id="ARBA00009437"/>
    </source>
</evidence>
<dbReference type="InterPro" id="IPR036388">
    <property type="entry name" value="WH-like_DNA-bd_sf"/>
</dbReference>
<dbReference type="InterPro" id="IPR036390">
    <property type="entry name" value="WH_DNA-bd_sf"/>
</dbReference>
<keyword evidence="3" id="KW-0238">DNA-binding</keyword>
<dbReference type="PROSITE" id="PS50931">
    <property type="entry name" value="HTH_LYSR"/>
    <property type="match status" value="1"/>
</dbReference>
<dbReference type="Gene3D" id="3.40.190.10">
    <property type="entry name" value="Periplasmic binding protein-like II"/>
    <property type="match status" value="2"/>
</dbReference>
<dbReference type="InterPro" id="IPR005119">
    <property type="entry name" value="LysR_subst-bd"/>
</dbReference>
<sequence>MSDIRTLDFNLLKAFVILLDECNVSRAAHRLSVTQPAMSGILNRLRESFNDPLFVRVQHGMQPTDRALQLGQTARKVLQEIGSMLQPPILEPEQLKMTLRIAAMDYVQQIIALPLILRLRRLAPKIQVALVPVQGQNIKTLFEKNKIDLALVSQQHISDDMPQTILYDEPYVCAMSKTHPMAKKKLSIDQFCELPFAMLSYNGGEFSGATDIALQKLGRKRKVMVSVNHISLLPQLLQDSDLVAVLPKHLAQTLPNVCLQQPPIDVEGFTMMMTWHERTEQDMAHQWLRKVLLEVVR</sequence>
<protein>
    <submittedName>
        <fullName evidence="6">LysR family transcriptional regulator</fullName>
    </submittedName>
</protein>
<evidence type="ECO:0000256" key="3">
    <source>
        <dbReference type="ARBA" id="ARBA00023125"/>
    </source>
</evidence>
<comment type="caution">
    <text evidence="6">The sequence shown here is derived from an EMBL/GenBank/DDBJ whole genome shotgun (WGS) entry which is preliminary data.</text>
</comment>
<evidence type="ECO:0000259" key="5">
    <source>
        <dbReference type="PROSITE" id="PS50931"/>
    </source>
</evidence>
<dbReference type="PANTHER" id="PTHR30118">
    <property type="entry name" value="HTH-TYPE TRANSCRIPTIONAL REGULATOR LEUO-RELATED"/>
    <property type="match status" value="1"/>
</dbReference>
<dbReference type="SUPFAM" id="SSF46785">
    <property type="entry name" value="Winged helix' DNA-binding domain"/>
    <property type="match status" value="1"/>
</dbReference>
<dbReference type="InterPro" id="IPR050389">
    <property type="entry name" value="LysR-type_TF"/>
</dbReference>
<evidence type="ECO:0000313" key="6">
    <source>
        <dbReference type="EMBL" id="MDD0822920.1"/>
    </source>
</evidence>
<dbReference type="SUPFAM" id="SSF53850">
    <property type="entry name" value="Periplasmic binding protein-like II"/>
    <property type="match status" value="1"/>
</dbReference>
<evidence type="ECO:0000256" key="2">
    <source>
        <dbReference type="ARBA" id="ARBA00023015"/>
    </source>
</evidence>
<name>A0ABT5MLC5_9PAST</name>
<dbReference type="PANTHER" id="PTHR30118:SF15">
    <property type="entry name" value="TRANSCRIPTIONAL REGULATORY PROTEIN"/>
    <property type="match status" value="1"/>
</dbReference>
<feature type="domain" description="HTH lysR-type" evidence="5">
    <location>
        <begin position="7"/>
        <end position="64"/>
    </location>
</feature>
<dbReference type="Pfam" id="PF00126">
    <property type="entry name" value="HTH_1"/>
    <property type="match status" value="1"/>
</dbReference>
<gene>
    <name evidence="6" type="ORF">PTQ27_00305</name>
</gene>
<reference evidence="6 7" key="1">
    <citation type="submission" date="2023-02" db="EMBL/GenBank/DDBJ databases">
        <title>Mannheimia cairiniae sp. nov., a novel species of Mannheimia obtained from moscovy ducks (Cairina moschata) and reclassification of Mannheimia ovis as heterotypic synonym of Mannheimia pernigra.</title>
        <authorList>
            <person name="Christensen H."/>
        </authorList>
    </citation>
    <scope>NUCLEOTIDE SEQUENCE [LARGE SCALE GENOMIC DNA]</scope>
    <source>
        <strain evidence="6 7">AT1</strain>
    </source>
</reference>
<dbReference type="Gene3D" id="1.10.10.10">
    <property type="entry name" value="Winged helix-like DNA-binding domain superfamily/Winged helix DNA-binding domain"/>
    <property type="match status" value="1"/>
</dbReference>
<organism evidence="6 7">
    <name type="scientific">Mannheimia cairinae</name>
    <dbReference type="NCBI Taxonomy" id="3025936"/>
    <lineage>
        <taxon>Bacteria</taxon>
        <taxon>Pseudomonadati</taxon>
        <taxon>Pseudomonadota</taxon>
        <taxon>Gammaproteobacteria</taxon>
        <taxon>Pasteurellales</taxon>
        <taxon>Pasteurellaceae</taxon>
        <taxon>Mannheimia</taxon>
    </lineage>
</organism>